<name>A0A0A9FVH6_ARUDO</name>
<organism evidence="1">
    <name type="scientific">Arundo donax</name>
    <name type="common">Giant reed</name>
    <name type="synonym">Donax arundinaceus</name>
    <dbReference type="NCBI Taxonomy" id="35708"/>
    <lineage>
        <taxon>Eukaryota</taxon>
        <taxon>Viridiplantae</taxon>
        <taxon>Streptophyta</taxon>
        <taxon>Embryophyta</taxon>
        <taxon>Tracheophyta</taxon>
        <taxon>Spermatophyta</taxon>
        <taxon>Magnoliopsida</taxon>
        <taxon>Liliopsida</taxon>
        <taxon>Poales</taxon>
        <taxon>Poaceae</taxon>
        <taxon>PACMAD clade</taxon>
        <taxon>Arundinoideae</taxon>
        <taxon>Arundineae</taxon>
        <taxon>Arundo</taxon>
    </lineage>
</organism>
<dbReference type="EMBL" id="GBRH01182667">
    <property type="protein sequence ID" value="JAE15229.1"/>
    <property type="molecule type" value="Transcribed_RNA"/>
</dbReference>
<proteinExistence type="predicted"/>
<protein>
    <submittedName>
        <fullName evidence="1">Uncharacterized protein</fullName>
    </submittedName>
</protein>
<reference evidence="1" key="1">
    <citation type="submission" date="2014-09" db="EMBL/GenBank/DDBJ databases">
        <authorList>
            <person name="Magalhaes I.L.F."/>
            <person name="Oliveira U."/>
            <person name="Santos F.R."/>
            <person name="Vidigal T.H.D.A."/>
            <person name="Brescovit A.D."/>
            <person name="Santos A.J."/>
        </authorList>
    </citation>
    <scope>NUCLEOTIDE SEQUENCE</scope>
    <source>
        <tissue evidence="1">Shoot tissue taken approximately 20 cm above the soil surface</tissue>
    </source>
</reference>
<evidence type="ECO:0000313" key="1">
    <source>
        <dbReference type="EMBL" id="JAE15229.1"/>
    </source>
</evidence>
<reference evidence="1" key="2">
    <citation type="journal article" date="2015" name="Data Brief">
        <title>Shoot transcriptome of the giant reed, Arundo donax.</title>
        <authorList>
            <person name="Barrero R.A."/>
            <person name="Guerrero F.D."/>
            <person name="Moolhuijzen P."/>
            <person name="Goolsby J.A."/>
            <person name="Tidwell J."/>
            <person name="Bellgard S.E."/>
            <person name="Bellgard M.I."/>
        </authorList>
    </citation>
    <scope>NUCLEOTIDE SEQUENCE</scope>
    <source>
        <tissue evidence="1">Shoot tissue taken approximately 20 cm above the soil surface</tissue>
    </source>
</reference>
<sequence>MSSSSMQWRCVDSYWEDPFPLFSFLNKKWVLIPVKEKSELCIQS</sequence>
<accession>A0A0A9FVH6</accession>
<dbReference type="AlphaFoldDB" id="A0A0A9FVH6"/>